<dbReference type="EMBL" id="JBHSIZ010000036">
    <property type="protein sequence ID" value="MFC4960230.1"/>
    <property type="molecule type" value="Genomic_DNA"/>
</dbReference>
<evidence type="ECO:0000313" key="8">
    <source>
        <dbReference type="EMBL" id="MFC4960230.1"/>
    </source>
</evidence>
<dbReference type="InterPro" id="IPR036259">
    <property type="entry name" value="MFS_trans_sf"/>
</dbReference>
<dbReference type="PANTHER" id="PTHR43124">
    <property type="entry name" value="PURINE EFFLUX PUMP PBUE"/>
    <property type="match status" value="1"/>
</dbReference>
<gene>
    <name evidence="8" type="ORF">ACFPFX_28430</name>
</gene>
<feature type="transmembrane region" description="Helical" evidence="6">
    <location>
        <begin position="221"/>
        <end position="239"/>
    </location>
</feature>
<dbReference type="InterPro" id="IPR020846">
    <property type="entry name" value="MFS_dom"/>
</dbReference>
<dbReference type="InterPro" id="IPR050189">
    <property type="entry name" value="MFS_Efflux_Transporters"/>
</dbReference>
<feature type="transmembrane region" description="Helical" evidence="6">
    <location>
        <begin position="375"/>
        <end position="394"/>
    </location>
</feature>
<evidence type="ECO:0000313" key="9">
    <source>
        <dbReference type="Proteomes" id="UP001595834"/>
    </source>
</evidence>
<dbReference type="SUPFAM" id="SSF103473">
    <property type="entry name" value="MFS general substrate transporter"/>
    <property type="match status" value="1"/>
</dbReference>
<keyword evidence="2" id="KW-1003">Cell membrane</keyword>
<evidence type="ECO:0000256" key="5">
    <source>
        <dbReference type="ARBA" id="ARBA00023136"/>
    </source>
</evidence>
<comment type="caution">
    <text evidence="8">The sequence shown here is derived from an EMBL/GenBank/DDBJ whole genome shotgun (WGS) entry which is preliminary data.</text>
</comment>
<accession>A0ABV9UUV3</accession>
<evidence type="ECO:0000256" key="6">
    <source>
        <dbReference type="SAM" id="Phobius"/>
    </source>
</evidence>
<feature type="transmembrane region" description="Helical" evidence="6">
    <location>
        <begin position="289"/>
        <end position="307"/>
    </location>
</feature>
<dbReference type="PROSITE" id="PS50850">
    <property type="entry name" value="MFS"/>
    <property type="match status" value="1"/>
</dbReference>
<feature type="transmembrane region" description="Helical" evidence="6">
    <location>
        <begin position="121"/>
        <end position="141"/>
    </location>
</feature>
<feature type="transmembrane region" description="Helical" evidence="6">
    <location>
        <begin position="347"/>
        <end position="369"/>
    </location>
</feature>
<evidence type="ECO:0000256" key="2">
    <source>
        <dbReference type="ARBA" id="ARBA00022475"/>
    </source>
</evidence>
<protein>
    <submittedName>
        <fullName evidence="8">MFS transporter</fullName>
    </submittedName>
</protein>
<keyword evidence="3 6" id="KW-0812">Transmembrane</keyword>
<dbReference type="CDD" id="cd17324">
    <property type="entry name" value="MFS_NepI_like"/>
    <property type="match status" value="1"/>
</dbReference>
<feature type="transmembrane region" description="Helical" evidence="6">
    <location>
        <begin position="63"/>
        <end position="84"/>
    </location>
</feature>
<evidence type="ECO:0000256" key="1">
    <source>
        <dbReference type="ARBA" id="ARBA00004651"/>
    </source>
</evidence>
<keyword evidence="5 6" id="KW-0472">Membrane</keyword>
<organism evidence="8 9">
    <name type="scientific">Streptomyces mauvecolor</name>
    <dbReference type="NCBI Taxonomy" id="58345"/>
    <lineage>
        <taxon>Bacteria</taxon>
        <taxon>Bacillati</taxon>
        <taxon>Actinomycetota</taxon>
        <taxon>Actinomycetes</taxon>
        <taxon>Kitasatosporales</taxon>
        <taxon>Streptomycetaceae</taxon>
        <taxon>Streptomyces</taxon>
    </lineage>
</organism>
<evidence type="ECO:0000259" key="7">
    <source>
        <dbReference type="PROSITE" id="PS50850"/>
    </source>
</evidence>
<dbReference type="PANTHER" id="PTHR43124:SF3">
    <property type="entry name" value="CHLORAMPHENICOL EFFLUX PUMP RV0191"/>
    <property type="match status" value="1"/>
</dbReference>
<feature type="transmembrane region" description="Helical" evidence="6">
    <location>
        <begin position="21"/>
        <end position="43"/>
    </location>
</feature>
<dbReference type="InterPro" id="IPR011701">
    <property type="entry name" value="MFS"/>
</dbReference>
<evidence type="ECO:0000256" key="4">
    <source>
        <dbReference type="ARBA" id="ARBA00022989"/>
    </source>
</evidence>
<feature type="transmembrane region" description="Helical" evidence="6">
    <location>
        <begin position="178"/>
        <end position="200"/>
    </location>
</feature>
<comment type="subcellular location">
    <subcellularLocation>
        <location evidence="1">Cell membrane</location>
        <topology evidence="1">Multi-pass membrane protein</topology>
    </subcellularLocation>
</comment>
<keyword evidence="9" id="KW-1185">Reference proteome</keyword>
<name>A0ABV9UUV3_9ACTN</name>
<feature type="transmembrane region" description="Helical" evidence="6">
    <location>
        <begin position="259"/>
        <end position="277"/>
    </location>
</feature>
<dbReference type="Gene3D" id="1.20.1250.20">
    <property type="entry name" value="MFS general substrate transporter like domains"/>
    <property type="match status" value="1"/>
</dbReference>
<dbReference type="Proteomes" id="UP001595834">
    <property type="component" value="Unassembled WGS sequence"/>
</dbReference>
<feature type="transmembrane region" description="Helical" evidence="6">
    <location>
        <begin position="91"/>
        <end position="115"/>
    </location>
</feature>
<dbReference type="Pfam" id="PF07690">
    <property type="entry name" value="MFS_1"/>
    <property type="match status" value="1"/>
</dbReference>
<feature type="domain" description="Major facilitator superfamily (MFS) profile" evidence="7">
    <location>
        <begin position="25"/>
        <end position="399"/>
    </location>
</feature>
<feature type="transmembrane region" description="Helical" evidence="6">
    <location>
        <begin position="313"/>
        <end position="335"/>
    </location>
</feature>
<keyword evidence="4 6" id="KW-1133">Transmembrane helix</keyword>
<reference evidence="9" key="1">
    <citation type="journal article" date="2019" name="Int. J. Syst. Evol. Microbiol.">
        <title>The Global Catalogue of Microorganisms (GCM) 10K type strain sequencing project: providing services to taxonomists for standard genome sequencing and annotation.</title>
        <authorList>
            <consortium name="The Broad Institute Genomics Platform"/>
            <consortium name="The Broad Institute Genome Sequencing Center for Infectious Disease"/>
            <person name="Wu L."/>
            <person name="Ma J."/>
        </authorList>
    </citation>
    <scope>NUCLEOTIDE SEQUENCE [LARGE SCALE GENOMIC DNA]</scope>
    <source>
        <strain evidence="9">CCM 7224</strain>
    </source>
</reference>
<evidence type="ECO:0000256" key="3">
    <source>
        <dbReference type="ARBA" id="ARBA00022692"/>
    </source>
</evidence>
<dbReference type="RefSeq" id="WP_344373929.1">
    <property type="nucleotide sequence ID" value="NZ_BAAASQ010000008.1"/>
</dbReference>
<feature type="transmembrane region" description="Helical" evidence="6">
    <location>
        <begin position="153"/>
        <end position="172"/>
    </location>
</feature>
<sequence>MSSTAIATSDEASAPPARSALLSWLAVLSVMLGIFSIVTTEILPIGLLTSIGSSFTISDGMAGLTMTMPGFLAALSAPLVTVATGRIDRRLMLGAFVLLLALANFLAAVASSYWMVLVSRVMVGVTIGGFWSIGAGLAGRLVPAESVARATSVIFAAVPLGSVVGVPLGTLIGDLAGWRTAFLVMGLFAVGVLVLLLLVLPPLPATRTTRLDVLGGMVRSVNTWFALGMTFLVVLAHFGTYTYVAPFLERVTHVGSDHITVFLLIYGVAGIAGNFLGGSSVARHPRATVAAAAALIAAATLLLPVLGRWEPGAVALLIVWGVGYGAVPVCSQTWFSKASPEAPEASTVLFTASFQATLSTGALVGGVVVDHASPSTVMTTGGVAAVLMVLVVWVHHMRRVTWPEPRQGAPMTPNSLE</sequence>
<proteinExistence type="predicted"/>